<dbReference type="PANTHER" id="PTHR12526:SF629">
    <property type="entry name" value="TEICHURONIC ACID BIOSYNTHESIS GLYCOSYLTRANSFERASE TUAH-RELATED"/>
    <property type="match status" value="1"/>
</dbReference>
<comment type="caution">
    <text evidence="4">The sequence shown here is derived from an EMBL/GenBank/DDBJ whole genome shotgun (WGS) entry which is preliminary data.</text>
</comment>
<evidence type="ECO:0000256" key="2">
    <source>
        <dbReference type="ARBA" id="ARBA00022679"/>
    </source>
</evidence>
<evidence type="ECO:0000259" key="3">
    <source>
        <dbReference type="Pfam" id="PF00534"/>
    </source>
</evidence>
<dbReference type="InterPro" id="IPR001296">
    <property type="entry name" value="Glyco_trans_1"/>
</dbReference>
<dbReference type="Pfam" id="PF00534">
    <property type="entry name" value="Glycos_transf_1"/>
    <property type="match status" value="1"/>
</dbReference>
<dbReference type="Proteomes" id="UP000051984">
    <property type="component" value="Unassembled WGS sequence"/>
</dbReference>
<dbReference type="Gene3D" id="3.40.50.2000">
    <property type="entry name" value="Glycogen Phosphorylase B"/>
    <property type="match status" value="3"/>
</dbReference>
<proteinExistence type="predicted"/>
<dbReference type="EMBL" id="AZCT01000014">
    <property type="protein sequence ID" value="KRK11793.1"/>
    <property type="molecule type" value="Genomic_DNA"/>
</dbReference>
<dbReference type="PATRIC" id="fig|1423816.3.peg.976"/>
<evidence type="ECO:0000256" key="1">
    <source>
        <dbReference type="ARBA" id="ARBA00022676"/>
    </source>
</evidence>
<dbReference type="RefSeq" id="WP_010492505.1">
    <property type="nucleotide sequence ID" value="NZ_AZCT01000014.1"/>
</dbReference>
<dbReference type="GO" id="GO:0016757">
    <property type="term" value="F:glycosyltransferase activity"/>
    <property type="evidence" value="ECO:0007669"/>
    <property type="project" value="UniProtKB-KW"/>
</dbReference>
<dbReference type="PANTHER" id="PTHR12526">
    <property type="entry name" value="GLYCOSYLTRANSFERASE"/>
    <property type="match status" value="1"/>
</dbReference>
<feature type="domain" description="Glycosyl transferase family 1" evidence="3">
    <location>
        <begin position="322"/>
        <end position="482"/>
    </location>
</feature>
<name>A0A0R1EW83_LACZE</name>
<evidence type="ECO:0000313" key="4">
    <source>
        <dbReference type="EMBL" id="KRK11793.1"/>
    </source>
</evidence>
<dbReference type="AlphaFoldDB" id="A0A0R1EW83"/>
<reference evidence="4 5" key="1">
    <citation type="journal article" date="2015" name="Genome Announc.">
        <title>Expanding the biotechnology potential of lactobacilli through comparative genomics of 213 strains and associated genera.</title>
        <authorList>
            <person name="Sun Z."/>
            <person name="Harris H.M."/>
            <person name="McCann A."/>
            <person name="Guo C."/>
            <person name="Argimon S."/>
            <person name="Zhang W."/>
            <person name="Yang X."/>
            <person name="Jeffery I.B."/>
            <person name="Cooney J.C."/>
            <person name="Kagawa T.F."/>
            <person name="Liu W."/>
            <person name="Song Y."/>
            <person name="Salvetti E."/>
            <person name="Wrobel A."/>
            <person name="Rasinkangas P."/>
            <person name="Parkhill J."/>
            <person name="Rea M.C."/>
            <person name="O'Sullivan O."/>
            <person name="Ritari J."/>
            <person name="Douillard F.P."/>
            <person name="Paul Ross R."/>
            <person name="Yang R."/>
            <person name="Briner A.E."/>
            <person name="Felis G.E."/>
            <person name="de Vos W.M."/>
            <person name="Barrangou R."/>
            <person name="Klaenhammer T.R."/>
            <person name="Caufield P.W."/>
            <person name="Cui Y."/>
            <person name="Zhang H."/>
            <person name="O'Toole P.W."/>
        </authorList>
    </citation>
    <scope>NUCLEOTIDE SEQUENCE [LARGE SCALE GENOMIC DNA]</scope>
    <source>
        <strain evidence="4 5">DSM 20178</strain>
    </source>
</reference>
<keyword evidence="2 4" id="KW-0808">Transferase</keyword>
<dbReference type="eggNOG" id="COG0438">
    <property type="taxonomic scope" value="Bacteria"/>
</dbReference>
<organism evidence="4 5">
    <name type="scientific">Lacticaseibacillus zeae DSM 20178 = KCTC 3804</name>
    <dbReference type="NCBI Taxonomy" id="1423816"/>
    <lineage>
        <taxon>Bacteria</taxon>
        <taxon>Bacillati</taxon>
        <taxon>Bacillota</taxon>
        <taxon>Bacilli</taxon>
        <taxon>Lactobacillales</taxon>
        <taxon>Lactobacillaceae</taxon>
        <taxon>Lacticaseibacillus</taxon>
    </lineage>
</organism>
<gene>
    <name evidence="4" type="ORF">FD51_GL000943</name>
</gene>
<protein>
    <submittedName>
        <fullName evidence="4">Poly(Glycerol-phosphate) alpha-glucosyltransferase</fullName>
    </submittedName>
</protein>
<accession>A0A0R1EW83</accession>
<dbReference type="SUPFAM" id="SSF53756">
    <property type="entry name" value="UDP-Glycosyltransferase/glycogen phosphorylase"/>
    <property type="match status" value="1"/>
</dbReference>
<evidence type="ECO:0000313" key="5">
    <source>
        <dbReference type="Proteomes" id="UP000051984"/>
    </source>
</evidence>
<keyword evidence="1" id="KW-0328">Glycosyltransferase</keyword>
<sequence length="505" mass="57347">MIFFLDEYLLQKNSSVEHAAAKRLALFKRFNQPAVILTRDFDRLSVRTLEKMKIAQTDVLNMFDYFQHIPSDMPEKTVLNDEMNLPTLDEVSVDANQSQVTDGDRLRRQVGYIPETYGHVFYQNYLDDQGNEIERDLWDARGFRSATQYFGRDGLLTFERYYDLDGKPVIETYYAGNQADQMQLTRVVLKGKTILDDREFDDLDGLFTDFLDELADADPGETIFISDRPGVGVLPLMNMQQTAKKFIYVPINHVVNNGSQQTDPVDGYLKPAFADPAKIDGFIVQTPSQRDAIVKRFPTAKVTAIPAVTIDPDTLPQKPAEATTDVNNKKLMYVGRIAEERQLDQMIRALGLVNSKIPGVELDLYGYGDADYQKKLEALTKDLKLDKQVHFKDYVTDLDQRYEQYTMLLNTAATDGGPLAILEAQTHGLPVISYRFHYGPSDEIANKEDGYLVPQNDLAIMAKLIVDLLQHPEKRAAFGQKALENVSQRLDEAGVYKQWQQVLGL</sequence>